<organism evidence="18 19">
    <name type="scientific">Succinivibrio dextrinosolvens</name>
    <dbReference type="NCBI Taxonomy" id="83771"/>
    <lineage>
        <taxon>Bacteria</taxon>
        <taxon>Pseudomonadati</taxon>
        <taxon>Pseudomonadota</taxon>
        <taxon>Gammaproteobacteria</taxon>
        <taxon>Aeromonadales</taxon>
        <taxon>Succinivibrionaceae</taxon>
        <taxon>Succinivibrio</taxon>
    </lineage>
</organism>
<dbReference type="CDD" id="cd06503">
    <property type="entry name" value="ATP-synt_Fo_b"/>
    <property type="match status" value="1"/>
</dbReference>
<dbReference type="Pfam" id="PF00430">
    <property type="entry name" value="ATP-synt_B"/>
    <property type="match status" value="1"/>
</dbReference>
<dbReference type="GO" id="GO:0046961">
    <property type="term" value="F:proton-transporting ATPase activity, rotational mechanism"/>
    <property type="evidence" value="ECO:0007669"/>
    <property type="project" value="TreeGrafter"/>
</dbReference>
<sequence length="156" mass="17300">MEINATFVGQAVAFLIFAVLCMKYVWPPLLNAIEKRQKEIADGLTAAEKAKKSLELAKEDAAETVRSAKAEAQKIIEEANKTRSQIIDKASVEAQEERKKILDLAQSEIESEKNKAREDLRSEVISLAIAGAEKIINEKIDEKSDEAMLKKIADSL</sequence>
<dbReference type="EMBL" id="FOSF01000002">
    <property type="protein sequence ID" value="SFJ77890.1"/>
    <property type="molecule type" value="Genomic_DNA"/>
</dbReference>
<dbReference type="InterPro" id="IPR002146">
    <property type="entry name" value="ATP_synth_b/b'su_bac/chlpt"/>
</dbReference>
<keyword evidence="8 15" id="KW-0406">Ion transport</keyword>
<evidence type="ECO:0000256" key="10">
    <source>
        <dbReference type="ARBA" id="ARBA00023310"/>
    </source>
</evidence>
<comment type="similarity">
    <text evidence="1 15 16">Belongs to the ATPase B chain family.</text>
</comment>
<dbReference type="Proteomes" id="UP000243374">
    <property type="component" value="Unassembled WGS sequence"/>
</dbReference>
<dbReference type="PANTHER" id="PTHR33445">
    <property type="entry name" value="ATP SYNTHASE SUBUNIT B', CHLOROPLASTIC"/>
    <property type="match status" value="1"/>
</dbReference>
<dbReference type="GO" id="GO:0005886">
    <property type="term" value="C:plasma membrane"/>
    <property type="evidence" value="ECO:0007669"/>
    <property type="project" value="UniProtKB-SubCell"/>
</dbReference>
<evidence type="ECO:0000256" key="15">
    <source>
        <dbReference type="HAMAP-Rule" id="MF_01398"/>
    </source>
</evidence>
<reference evidence="18 19" key="1">
    <citation type="submission" date="2016-10" db="EMBL/GenBank/DDBJ databases">
        <authorList>
            <person name="Varghese N."/>
            <person name="Submissions S."/>
        </authorList>
    </citation>
    <scope>NUCLEOTIDE SEQUENCE [LARGE SCALE GENOMIC DNA]</scope>
    <source>
        <strain evidence="18 19">22B</strain>
    </source>
</reference>
<comment type="subcellular location">
    <subcellularLocation>
        <location evidence="15">Cell membrane</location>
        <topology evidence="15">Single-pass membrane protein</topology>
    </subcellularLocation>
    <subcellularLocation>
        <location evidence="14">Endomembrane system</location>
        <topology evidence="14">Single-pass membrane protein</topology>
    </subcellularLocation>
</comment>
<evidence type="ECO:0000256" key="7">
    <source>
        <dbReference type="ARBA" id="ARBA00022989"/>
    </source>
</evidence>
<evidence type="ECO:0000313" key="18">
    <source>
        <dbReference type="EMBL" id="SFJ77890.1"/>
    </source>
</evidence>
<evidence type="ECO:0000256" key="3">
    <source>
        <dbReference type="ARBA" id="ARBA00022475"/>
    </source>
</evidence>
<evidence type="ECO:0000256" key="17">
    <source>
        <dbReference type="SAM" id="Coils"/>
    </source>
</evidence>
<evidence type="ECO:0000313" key="19">
    <source>
        <dbReference type="Proteomes" id="UP000243374"/>
    </source>
</evidence>
<dbReference type="NCBIfam" id="NF004411">
    <property type="entry name" value="PRK05759.1-2"/>
    <property type="match status" value="1"/>
</dbReference>
<dbReference type="Gene3D" id="6.10.250.1580">
    <property type="match status" value="1"/>
</dbReference>
<keyword evidence="9 15" id="KW-0472">Membrane</keyword>
<dbReference type="NCBIfam" id="NF004413">
    <property type="entry name" value="PRK05759.1-4"/>
    <property type="match status" value="1"/>
</dbReference>
<accession>A0A662Z673</accession>
<gene>
    <name evidence="15" type="primary">atpF</name>
    <name evidence="18" type="ORF">SAMN04487865_100219</name>
</gene>
<comment type="function">
    <text evidence="11 15">F(1)F(0) ATP synthase produces ATP from ADP in the presence of a proton or sodium gradient. F-type ATPases consist of two structural domains, F(1) containing the extramembraneous catalytic core and F(0) containing the membrane proton channel, linked together by a central stalk and a peripheral stalk. During catalysis, ATP synthesis in the catalytic domain of F(1) is coupled via a rotary mechanism of the central stalk subunits to proton translocation.</text>
</comment>
<evidence type="ECO:0000256" key="9">
    <source>
        <dbReference type="ARBA" id="ARBA00023136"/>
    </source>
</evidence>
<dbReference type="PANTHER" id="PTHR33445:SF1">
    <property type="entry name" value="ATP SYNTHASE SUBUNIT B"/>
    <property type="match status" value="1"/>
</dbReference>
<feature type="coiled-coil region" evidence="17">
    <location>
        <begin position="44"/>
        <end position="89"/>
    </location>
</feature>
<dbReference type="HAMAP" id="MF_01398">
    <property type="entry name" value="ATP_synth_b_bprime"/>
    <property type="match status" value="1"/>
</dbReference>
<comment type="subunit">
    <text evidence="15">F-type ATPases have 2 components, F(1) - the catalytic core - and F(0) - the membrane proton channel. F(1) has five subunits: alpha(3), beta(3), gamma(1), delta(1), epsilon(1). F(0) has three main subunits: a(1), b(2) and c(10-14). The alpha and beta chains form an alternating ring which encloses part of the gamma chain. F(1) is attached to F(0) by a central stalk formed by the gamma and epsilon chains, while a peripheral stalk is formed by the delta and b chains.</text>
</comment>
<evidence type="ECO:0000256" key="14">
    <source>
        <dbReference type="ARBA" id="ARBA00037847"/>
    </source>
</evidence>
<keyword evidence="17" id="KW-0175">Coiled coil</keyword>
<evidence type="ECO:0000256" key="5">
    <source>
        <dbReference type="ARBA" id="ARBA00022692"/>
    </source>
</evidence>
<dbReference type="GO" id="GO:0046933">
    <property type="term" value="F:proton-transporting ATP synthase activity, rotational mechanism"/>
    <property type="evidence" value="ECO:0007669"/>
    <property type="project" value="UniProtKB-UniRule"/>
</dbReference>
<dbReference type="NCBIfam" id="TIGR01144">
    <property type="entry name" value="ATP_synt_b"/>
    <property type="match status" value="1"/>
</dbReference>
<evidence type="ECO:0000256" key="12">
    <source>
        <dbReference type="ARBA" id="ARBA00025614"/>
    </source>
</evidence>
<dbReference type="OrthoDB" id="9788020at2"/>
<feature type="transmembrane region" description="Helical" evidence="15">
    <location>
        <begin position="6"/>
        <end position="26"/>
    </location>
</feature>
<evidence type="ECO:0000256" key="6">
    <source>
        <dbReference type="ARBA" id="ARBA00022781"/>
    </source>
</evidence>
<keyword evidence="7 15" id="KW-1133">Transmembrane helix</keyword>
<dbReference type="InterPro" id="IPR050059">
    <property type="entry name" value="ATP_synthase_B_chain"/>
</dbReference>
<keyword evidence="5 15" id="KW-0812">Transmembrane</keyword>
<evidence type="ECO:0000256" key="13">
    <source>
        <dbReference type="ARBA" id="ARBA00026054"/>
    </source>
</evidence>
<protein>
    <recommendedName>
        <fullName evidence="15">ATP synthase subunit b</fullName>
    </recommendedName>
    <alternativeName>
        <fullName evidence="15">ATP synthase F(0) sector subunit b</fullName>
    </alternativeName>
    <alternativeName>
        <fullName evidence="15">ATPase subunit I</fullName>
    </alternativeName>
    <alternativeName>
        <fullName evidence="15">F-type ATPase subunit b</fullName>
        <shortName evidence="15">F-ATPase subunit b</shortName>
    </alternativeName>
</protein>
<dbReference type="SUPFAM" id="SSF81573">
    <property type="entry name" value="F1F0 ATP synthase subunit B, membrane domain"/>
    <property type="match status" value="1"/>
</dbReference>
<comment type="function">
    <text evidence="12">Component of the F(0) channel, it forms part of the peripheral stalk, linking F(1) to F(0). The b'-subunit is a diverged and duplicated form of b found in plants and photosynthetic bacteria.</text>
</comment>
<dbReference type="RefSeq" id="WP_074838272.1">
    <property type="nucleotide sequence ID" value="NZ_CP047056.1"/>
</dbReference>
<proteinExistence type="inferred from homology"/>
<keyword evidence="6 15" id="KW-0375">Hydrogen ion transport</keyword>
<comment type="subunit">
    <text evidence="13">F-type ATPases have 2 components, F(1) - the catalytic core - and F(0) - the membrane proton channel. F(1) has five subunits: alpha(3), beta(3), gamma(1), delta(1), epsilon(1). F(0) has four main subunits: a(1), b(2) and c(10-14). The alpha and beta chains form an alternating ring which encloses part of the gamma chain. F(1) is attached to F(0) by a central stalk formed by the gamma and epsilon chains, while a peripheral stalk is formed by the delta and b chains.</text>
</comment>
<evidence type="ECO:0000256" key="4">
    <source>
        <dbReference type="ARBA" id="ARBA00022547"/>
    </source>
</evidence>
<dbReference type="InterPro" id="IPR005864">
    <property type="entry name" value="ATP_synth_F0_bsu_bac"/>
</dbReference>
<keyword evidence="3 15" id="KW-1003">Cell membrane</keyword>
<dbReference type="InterPro" id="IPR028987">
    <property type="entry name" value="ATP_synth_B-like_membr_sf"/>
</dbReference>
<evidence type="ECO:0000256" key="8">
    <source>
        <dbReference type="ARBA" id="ARBA00023065"/>
    </source>
</evidence>
<dbReference type="AlphaFoldDB" id="A0A662Z673"/>
<dbReference type="GO" id="GO:0012505">
    <property type="term" value="C:endomembrane system"/>
    <property type="evidence" value="ECO:0007669"/>
    <property type="project" value="UniProtKB-SubCell"/>
</dbReference>
<evidence type="ECO:0000256" key="2">
    <source>
        <dbReference type="ARBA" id="ARBA00022448"/>
    </source>
</evidence>
<name>A0A662Z673_9GAMM</name>
<dbReference type="GO" id="GO:0045259">
    <property type="term" value="C:proton-transporting ATP synthase complex"/>
    <property type="evidence" value="ECO:0007669"/>
    <property type="project" value="UniProtKB-KW"/>
</dbReference>
<evidence type="ECO:0000256" key="1">
    <source>
        <dbReference type="ARBA" id="ARBA00005513"/>
    </source>
</evidence>
<keyword evidence="10 15" id="KW-0066">ATP synthesis</keyword>
<keyword evidence="19" id="KW-1185">Reference proteome</keyword>
<keyword evidence="4 15" id="KW-0138">CF(0)</keyword>
<evidence type="ECO:0000256" key="11">
    <source>
        <dbReference type="ARBA" id="ARBA00025198"/>
    </source>
</evidence>
<keyword evidence="2 15" id="KW-0813">Transport</keyword>
<evidence type="ECO:0000256" key="16">
    <source>
        <dbReference type="RuleBase" id="RU003848"/>
    </source>
</evidence>